<comment type="caution">
    <text evidence="2">The sequence shown here is derived from an EMBL/GenBank/DDBJ whole genome shotgun (WGS) entry which is preliminary data.</text>
</comment>
<feature type="region of interest" description="Disordered" evidence="1">
    <location>
        <begin position="1"/>
        <end position="41"/>
    </location>
</feature>
<evidence type="ECO:0000313" key="3">
    <source>
        <dbReference type="Proteomes" id="UP001589575"/>
    </source>
</evidence>
<name>A0ABV5G8T2_9MICC</name>
<sequence>MPPELHPTAYLGRRLPEPRSRPGTVRAHSRHRPGGRCFHQR</sequence>
<dbReference type="Proteomes" id="UP001589575">
    <property type="component" value="Unassembled WGS sequence"/>
</dbReference>
<accession>A0ABV5G8T2</accession>
<dbReference type="EMBL" id="JBHMFI010000023">
    <property type="protein sequence ID" value="MFB9075355.1"/>
    <property type="molecule type" value="Genomic_DNA"/>
</dbReference>
<feature type="compositionally biased region" description="Basic residues" evidence="1">
    <location>
        <begin position="27"/>
        <end position="41"/>
    </location>
</feature>
<evidence type="ECO:0000256" key="1">
    <source>
        <dbReference type="SAM" id="MobiDB-lite"/>
    </source>
</evidence>
<protein>
    <submittedName>
        <fullName evidence="2">Uncharacterized protein</fullName>
    </submittedName>
</protein>
<organism evidence="2 3">
    <name type="scientific">Citricoccus parietis</name>
    <dbReference type="NCBI Taxonomy" id="592307"/>
    <lineage>
        <taxon>Bacteria</taxon>
        <taxon>Bacillati</taxon>
        <taxon>Actinomycetota</taxon>
        <taxon>Actinomycetes</taxon>
        <taxon>Micrococcales</taxon>
        <taxon>Micrococcaceae</taxon>
        <taxon>Citricoccus</taxon>
    </lineage>
</organism>
<reference evidence="2 3" key="1">
    <citation type="submission" date="2024-09" db="EMBL/GenBank/DDBJ databases">
        <authorList>
            <person name="Sun Q."/>
            <person name="Mori K."/>
        </authorList>
    </citation>
    <scope>NUCLEOTIDE SEQUENCE [LARGE SCALE GENOMIC DNA]</scope>
    <source>
        <strain evidence="2 3">CCM 7609</strain>
    </source>
</reference>
<keyword evidence="3" id="KW-1185">Reference proteome</keyword>
<evidence type="ECO:0000313" key="2">
    <source>
        <dbReference type="EMBL" id="MFB9075355.1"/>
    </source>
</evidence>
<proteinExistence type="predicted"/>
<gene>
    <name evidence="2" type="ORF">ACFFX0_30995</name>
</gene>